<protein>
    <submittedName>
        <fullName evidence="1">DUF3505 multi-domain protein</fullName>
    </submittedName>
</protein>
<accession>A0A9Q8ZCS5</accession>
<dbReference type="OrthoDB" id="3694419at2759"/>
<gene>
    <name evidence="1" type="ORF">yc1106_06614</name>
</gene>
<dbReference type="VEuPathDB" id="FungiDB:yc1106_06614"/>
<sequence length="249" mass="28044">MPPRRDTANLYQTILDRKQRLQAEQDAMAAQSTIQEPTASRVREDLLHARLPPGEKSRYLPQSSSSQDSGLIAACKALRKAIRKVFRLCRSRVIGRPALEIIQRRETGAETNEKPLYVSHQARTIKLYSGHVIKILCYIWRTSNNPDSALYKLRDEPSLLLDKIRTSTVASTENSVVSEDLERLCAQFWTSLLHRPLSDDEYQSPLLSGVAVLALRDDHLGGGWHSAANFSPILSALITTSKMLFLYDT</sequence>
<organism evidence="1 2">
    <name type="scientific">Curvularia clavata</name>
    <dbReference type="NCBI Taxonomy" id="95742"/>
    <lineage>
        <taxon>Eukaryota</taxon>
        <taxon>Fungi</taxon>
        <taxon>Dikarya</taxon>
        <taxon>Ascomycota</taxon>
        <taxon>Pezizomycotina</taxon>
        <taxon>Dothideomycetes</taxon>
        <taxon>Pleosporomycetidae</taxon>
        <taxon>Pleosporales</taxon>
        <taxon>Pleosporineae</taxon>
        <taxon>Pleosporaceae</taxon>
        <taxon>Curvularia</taxon>
    </lineage>
</organism>
<name>A0A9Q8ZCS5_CURCL</name>
<evidence type="ECO:0000313" key="1">
    <source>
        <dbReference type="EMBL" id="USP79340.1"/>
    </source>
</evidence>
<dbReference type="Proteomes" id="UP001056012">
    <property type="component" value="Chromosome 4"/>
</dbReference>
<evidence type="ECO:0000313" key="2">
    <source>
        <dbReference type="Proteomes" id="UP001056012"/>
    </source>
</evidence>
<dbReference type="AlphaFoldDB" id="A0A9Q8ZCS5"/>
<keyword evidence="2" id="KW-1185">Reference proteome</keyword>
<reference evidence="1" key="1">
    <citation type="submission" date="2021-12" db="EMBL/GenBank/DDBJ databases">
        <title>Curvularia clavata genome.</title>
        <authorList>
            <person name="Cao Y."/>
        </authorList>
    </citation>
    <scope>NUCLEOTIDE SEQUENCE</scope>
    <source>
        <strain evidence="1">Yc1106</strain>
    </source>
</reference>
<dbReference type="EMBL" id="CP089277">
    <property type="protein sequence ID" value="USP79340.1"/>
    <property type="molecule type" value="Genomic_DNA"/>
</dbReference>
<proteinExistence type="predicted"/>